<accession>A0ABY8WBH7</accession>
<keyword evidence="2" id="KW-1185">Reference proteome</keyword>
<dbReference type="Proteomes" id="UP001240150">
    <property type="component" value="Chromosome"/>
</dbReference>
<sequence>MTPSTDRTDPYLFAIIDGYPEAMEAAGHIYIEDGPVYTLESWEAAEGTAFQLSFTADVDAAEVATVEQWLRSRAGQLIQVKDGTPGRYRWWRVRPEDD</sequence>
<organism evidence="1 2">
    <name type="scientific">Actinoplanes oblitus</name>
    <dbReference type="NCBI Taxonomy" id="3040509"/>
    <lineage>
        <taxon>Bacteria</taxon>
        <taxon>Bacillati</taxon>
        <taxon>Actinomycetota</taxon>
        <taxon>Actinomycetes</taxon>
        <taxon>Micromonosporales</taxon>
        <taxon>Micromonosporaceae</taxon>
        <taxon>Actinoplanes</taxon>
    </lineage>
</organism>
<proteinExistence type="predicted"/>
<evidence type="ECO:0000313" key="1">
    <source>
        <dbReference type="EMBL" id="WIM94265.1"/>
    </source>
</evidence>
<dbReference type="RefSeq" id="WP_284915468.1">
    <property type="nucleotide sequence ID" value="NZ_CP126980.1"/>
</dbReference>
<dbReference type="EMBL" id="CP126980">
    <property type="protein sequence ID" value="WIM94265.1"/>
    <property type="molecule type" value="Genomic_DNA"/>
</dbReference>
<evidence type="ECO:0000313" key="2">
    <source>
        <dbReference type="Proteomes" id="UP001240150"/>
    </source>
</evidence>
<name>A0ABY8WBH7_9ACTN</name>
<gene>
    <name evidence="1" type="ORF">ACTOB_006280</name>
</gene>
<reference evidence="1 2" key="1">
    <citation type="submission" date="2023-06" db="EMBL/GenBank/DDBJ databases">
        <authorList>
            <person name="Yushchuk O."/>
            <person name="Binda E."/>
            <person name="Ruckert-Reed C."/>
            <person name="Fedorenko V."/>
            <person name="Kalinowski J."/>
            <person name="Marinelli F."/>
        </authorList>
    </citation>
    <scope>NUCLEOTIDE SEQUENCE [LARGE SCALE GENOMIC DNA]</scope>
    <source>
        <strain evidence="1 2">NRRL 3884</strain>
    </source>
</reference>
<protein>
    <submittedName>
        <fullName evidence="1">Uncharacterized protein</fullName>
    </submittedName>
</protein>